<dbReference type="Proteomes" id="UP000000763">
    <property type="component" value="Chromosome 4"/>
</dbReference>
<feature type="region of interest" description="Disordered" evidence="1">
    <location>
        <begin position="27"/>
        <end position="54"/>
    </location>
</feature>
<protein>
    <submittedName>
        <fullName evidence="3">OSJNBb0013J13.8 protein</fullName>
    </submittedName>
</protein>
<keyword evidence="2" id="KW-0732">Signal</keyword>
<feature type="signal peptide" evidence="2">
    <location>
        <begin position="1"/>
        <end position="23"/>
    </location>
</feature>
<evidence type="ECO:0000256" key="2">
    <source>
        <dbReference type="SAM" id="SignalP"/>
    </source>
</evidence>
<organism evidence="3 4">
    <name type="scientific">Oryza sativa subsp. japonica</name>
    <name type="common">Rice</name>
    <dbReference type="NCBI Taxonomy" id="39947"/>
    <lineage>
        <taxon>Eukaryota</taxon>
        <taxon>Viridiplantae</taxon>
        <taxon>Streptophyta</taxon>
        <taxon>Embryophyta</taxon>
        <taxon>Tracheophyta</taxon>
        <taxon>Spermatophyta</taxon>
        <taxon>Magnoliopsida</taxon>
        <taxon>Liliopsida</taxon>
        <taxon>Poales</taxon>
        <taxon>Poaceae</taxon>
        <taxon>BOP clade</taxon>
        <taxon>Oryzoideae</taxon>
        <taxon>Oryzeae</taxon>
        <taxon>Oryzinae</taxon>
        <taxon>Oryza</taxon>
        <taxon>Oryza sativa</taxon>
    </lineage>
</organism>
<sequence>METSRKFFPTIVVLLLLVVTTDGTSCTGKGVRDAKQRVQGDLHDGGQLRQRVPD</sequence>
<dbReference type="EMBL" id="AL662939">
    <property type="protein sequence ID" value="CAE03831.3"/>
    <property type="molecule type" value="Genomic_DNA"/>
</dbReference>
<evidence type="ECO:0000313" key="4">
    <source>
        <dbReference type="Proteomes" id="UP000000763"/>
    </source>
</evidence>
<reference evidence="4" key="2">
    <citation type="journal article" date="2008" name="Nucleic Acids Res.">
        <title>The rice annotation project database (RAP-DB): 2008 update.</title>
        <authorList>
            <consortium name="The rice annotation project (RAP)"/>
        </authorList>
    </citation>
    <scope>GENOME REANNOTATION</scope>
    <source>
        <strain evidence="4">cv. Nipponbare</strain>
    </source>
</reference>
<evidence type="ECO:0000256" key="1">
    <source>
        <dbReference type="SAM" id="MobiDB-lite"/>
    </source>
</evidence>
<reference evidence="4" key="1">
    <citation type="journal article" date="2005" name="Nature">
        <title>The map-based sequence of the rice genome.</title>
        <authorList>
            <consortium name="International rice genome sequencing project (IRGSP)"/>
            <person name="Matsumoto T."/>
            <person name="Wu J."/>
            <person name="Kanamori H."/>
            <person name="Katayose Y."/>
            <person name="Fujisawa M."/>
            <person name="Namiki N."/>
            <person name="Mizuno H."/>
            <person name="Yamamoto K."/>
            <person name="Antonio B.A."/>
            <person name="Baba T."/>
            <person name="Sakata K."/>
            <person name="Nagamura Y."/>
            <person name="Aoki H."/>
            <person name="Arikawa K."/>
            <person name="Arita K."/>
            <person name="Bito T."/>
            <person name="Chiden Y."/>
            <person name="Fujitsuka N."/>
            <person name="Fukunaka R."/>
            <person name="Hamada M."/>
            <person name="Harada C."/>
            <person name="Hayashi A."/>
            <person name="Hijishita S."/>
            <person name="Honda M."/>
            <person name="Hosokawa S."/>
            <person name="Ichikawa Y."/>
            <person name="Idonuma A."/>
            <person name="Iijima M."/>
            <person name="Ikeda M."/>
            <person name="Ikeno M."/>
            <person name="Ito K."/>
            <person name="Ito S."/>
            <person name="Ito T."/>
            <person name="Ito Y."/>
            <person name="Ito Y."/>
            <person name="Iwabuchi A."/>
            <person name="Kamiya K."/>
            <person name="Karasawa W."/>
            <person name="Kurita K."/>
            <person name="Katagiri S."/>
            <person name="Kikuta A."/>
            <person name="Kobayashi H."/>
            <person name="Kobayashi N."/>
            <person name="Machita K."/>
            <person name="Maehara T."/>
            <person name="Masukawa M."/>
            <person name="Mizubayashi T."/>
            <person name="Mukai Y."/>
            <person name="Nagasaki H."/>
            <person name="Nagata Y."/>
            <person name="Naito S."/>
            <person name="Nakashima M."/>
            <person name="Nakama Y."/>
            <person name="Nakamichi Y."/>
            <person name="Nakamura M."/>
            <person name="Meguro A."/>
            <person name="Negishi M."/>
            <person name="Ohta I."/>
            <person name="Ohta T."/>
            <person name="Okamoto M."/>
            <person name="Ono N."/>
            <person name="Saji S."/>
            <person name="Sakaguchi M."/>
            <person name="Sakai K."/>
            <person name="Shibata M."/>
            <person name="Shimokawa T."/>
            <person name="Song J."/>
            <person name="Takazaki Y."/>
            <person name="Terasawa K."/>
            <person name="Tsugane M."/>
            <person name="Tsuji K."/>
            <person name="Ueda S."/>
            <person name="Waki K."/>
            <person name="Yamagata H."/>
            <person name="Yamamoto M."/>
            <person name="Yamamoto S."/>
            <person name="Yamane H."/>
            <person name="Yoshiki S."/>
            <person name="Yoshihara R."/>
            <person name="Yukawa K."/>
            <person name="Zhong H."/>
            <person name="Yano M."/>
            <person name="Yuan Q."/>
            <person name="Ouyang S."/>
            <person name="Liu J."/>
            <person name="Jones K.M."/>
            <person name="Gansberger K."/>
            <person name="Moffat K."/>
            <person name="Hill J."/>
            <person name="Bera J."/>
            <person name="Fadrosh D."/>
            <person name="Jin S."/>
            <person name="Johri S."/>
            <person name="Kim M."/>
            <person name="Overton L."/>
            <person name="Reardon M."/>
            <person name="Tsitrin T."/>
            <person name="Vuong H."/>
            <person name="Weaver B."/>
            <person name="Ciecko A."/>
            <person name="Tallon L."/>
            <person name="Jackson J."/>
            <person name="Pai G."/>
            <person name="Aken S.V."/>
            <person name="Utterback T."/>
            <person name="Reidmuller S."/>
            <person name="Feldblyum T."/>
            <person name="Hsiao J."/>
            <person name="Zismann V."/>
            <person name="Iobst S."/>
            <person name="de Vazeille A.R."/>
            <person name="Buell C.R."/>
            <person name="Ying K."/>
            <person name="Li Y."/>
            <person name="Lu T."/>
            <person name="Huang Y."/>
            <person name="Zhao Q."/>
            <person name="Feng Q."/>
            <person name="Zhang L."/>
            <person name="Zhu J."/>
            <person name="Weng Q."/>
            <person name="Mu J."/>
            <person name="Lu Y."/>
            <person name="Fan D."/>
            <person name="Liu Y."/>
            <person name="Guan J."/>
            <person name="Zhang Y."/>
            <person name="Yu S."/>
            <person name="Liu X."/>
            <person name="Zhang Y."/>
            <person name="Hong G."/>
            <person name="Han B."/>
            <person name="Choisne N."/>
            <person name="Demange N."/>
            <person name="Orjeda G."/>
            <person name="Samain S."/>
            <person name="Cattolico L."/>
            <person name="Pelletier E."/>
            <person name="Couloux A."/>
            <person name="Segurens B."/>
            <person name="Wincker P."/>
            <person name="D'Hont A."/>
            <person name="Scarpelli C."/>
            <person name="Weissenbach J."/>
            <person name="Salanoubat M."/>
            <person name="Quetier F."/>
            <person name="Yu Y."/>
            <person name="Kim H.R."/>
            <person name="Rambo T."/>
            <person name="Currie J."/>
            <person name="Collura K."/>
            <person name="Luo M."/>
            <person name="Yang T."/>
            <person name="Ammiraju J.S.S."/>
            <person name="Engler F."/>
            <person name="Soderlund C."/>
            <person name="Wing R.A."/>
            <person name="Palmer L.E."/>
            <person name="de la Bastide M."/>
            <person name="Spiegel L."/>
            <person name="Nascimento L."/>
            <person name="Zutavern T."/>
            <person name="O'Shaughnessy A."/>
            <person name="Dike S."/>
            <person name="Dedhia N."/>
            <person name="Preston R."/>
            <person name="Balija V."/>
            <person name="McCombie W.R."/>
            <person name="Chow T."/>
            <person name="Chen H."/>
            <person name="Chung M."/>
            <person name="Chen C."/>
            <person name="Shaw J."/>
            <person name="Wu H."/>
            <person name="Hsiao K."/>
            <person name="Chao Y."/>
            <person name="Chu M."/>
            <person name="Cheng C."/>
            <person name="Hour A."/>
            <person name="Lee P."/>
            <person name="Lin S."/>
            <person name="Lin Y."/>
            <person name="Liou J."/>
            <person name="Liu S."/>
            <person name="Hsing Y."/>
            <person name="Raghuvanshi S."/>
            <person name="Mohanty A."/>
            <person name="Bharti A.K."/>
            <person name="Gaur A."/>
            <person name="Gupta V."/>
            <person name="Kumar D."/>
            <person name="Ravi V."/>
            <person name="Vij S."/>
            <person name="Kapur A."/>
            <person name="Khurana P."/>
            <person name="Khurana P."/>
            <person name="Khurana J.P."/>
            <person name="Tyagi A.K."/>
            <person name="Gaikwad K."/>
            <person name="Singh A."/>
            <person name="Dalal V."/>
            <person name="Srivastava S."/>
            <person name="Dixit A."/>
            <person name="Pal A.K."/>
            <person name="Ghazi I.A."/>
            <person name="Yadav M."/>
            <person name="Pandit A."/>
            <person name="Bhargava A."/>
            <person name="Sureshbabu K."/>
            <person name="Batra K."/>
            <person name="Sharma T.R."/>
            <person name="Mohapatra T."/>
            <person name="Singh N.K."/>
            <person name="Messing J."/>
            <person name="Nelson A.B."/>
            <person name="Fuks G."/>
            <person name="Kavchok S."/>
            <person name="Keizer G."/>
            <person name="Linton E."/>
            <person name="Llaca V."/>
            <person name="Song R."/>
            <person name="Tanyolac B."/>
            <person name="Young S."/>
            <person name="Ho-Il K."/>
            <person name="Hahn J.H."/>
            <person name="Sangsakoo G."/>
            <person name="Vanavichit A."/>
            <person name="de Mattos Luiz.A.T."/>
            <person name="Zimmer P.D."/>
            <person name="Malone G."/>
            <person name="Dellagostin O."/>
            <person name="de Oliveira A.C."/>
            <person name="Bevan M."/>
            <person name="Bancroft I."/>
            <person name="Minx P."/>
            <person name="Cordum H."/>
            <person name="Wilson R."/>
            <person name="Cheng Z."/>
            <person name="Jin W."/>
            <person name="Jiang J."/>
            <person name="Leong S.A."/>
            <person name="Iwama H."/>
            <person name="Gojobori T."/>
            <person name="Itoh T."/>
            <person name="Niimura Y."/>
            <person name="Fujii Y."/>
            <person name="Habara T."/>
            <person name="Sakai H."/>
            <person name="Sato Y."/>
            <person name="Wilson G."/>
            <person name="Kumar K."/>
            <person name="McCouch S."/>
            <person name="Juretic N."/>
            <person name="Hoen D."/>
            <person name="Wright S."/>
            <person name="Bruskiewich R."/>
            <person name="Bureau T."/>
            <person name="Miyao A."/>
            <person name="Hirochika H."/>
            <person name="Nishikawa T."/>
            <person name="Kadowaki K."/>
            <person name="Sugiura M."/>
            <person name="Burr B."/>
            <person name="Sasaki T."/>
        </authorList>
    </citation>
    <scope>NUCLEOTIDE SEQUENCE [LARGE SCALE GENOMIC DNA]</scope>
    <source>
        <strain evidence="4">cv. Nipponbare</strain>
    </source>
</reference>
<dbReference type="AlphaFoldDB" id="Q7XP12"/>
<feature type="compositionally biased region" description="Basic and acidic residues" evidence="1">
    <location>
        <begin position="30"/>
        <end position="54"/>
    </location>
</feature>
<accession>Q7XP12</accession>
<gene>
    <name evidence="3" type="primary">OSJNBb0013J13.8</name>
</gene>
<feature type="chain" id="PRO_5004294136" evidence="2">
    <location>
        <begin position="24"/>
        <end position="54"/>
    </location>
</feature>
<evidence type="ECO:0000313" key="3">
    <source>
        <dbReference type="EMBL" id="CAE03831.3"/>
    </source>
</evidence>
<name>Q7XP12_ORYSJ</name>
<proteinExistence type="predicted"/>